<sequence>MQVVVNISLKEGVLDPQGRAIEHSLRGLGFQEVSEVRVGKQITLDIDESDPARLRQRVARMCETLLSNTVIEDYVIDIVEQE</sequence>
<evidence type="ECO:0000256" key="2">
    <source>
        <dbReference type="ARBA" id="ARBA00022598"/>
    </source>
</evidence>
<comment type="similarity">
    <text evidence="6">Belongs to the PurS family.</text>
</comment>
<keyword evidence="1 6" id="KW-0963">Cytoplasm</keyword>
<comment type="subcellular location">
    <subcellularLocation>
        <location evidence="6">Cytoplasm</location>
    </subcellularLocation>
</comment>
<evidence type="ECO:0000256" key="6">
    <source>
        <dbReference type="HAMAP-Rule" id="MF_01926"/>
    </source>
</evidence>
<organism evidence="7 8">
    <name type="scientific">Puniceispirillum marinum (strain IMCC1322)</name>
    <dbReference type="NCBI Taxonomy" id="488538"/>
    <lineage>
        <taxon>Bacteria</taxon>
        <taxon>Pseudomonadati</taxon>
        <taxon>Pseudomonadota</taxon>
        <taxon>Alphaproteobacteria</taxon>
        <taxon>Candidatus Puniceispirillales</taxon>
        <taxon>Candidatus Puniceispirillaceae</taxon>
        <taxon>Candidatus Puniceispirillum</taxon>
    </lineage>
</organism>
<dbReference type="GO" id="GO:0005737">
    <property type="term" value="C:cytoplasm"/>
    <property type="evidence" value="ECO:0007669"/>
    <property type="project" value="UniProtKB-SubCell"/>
</dbReference>
<dbReference type="NCBIfam" id="TIGR00302">
    <property type="entry name" value="phosphoribosylformylglycinamidine synthase subunit PurS"/>
    <property type="match status" value="1"/>
</dbReference>
<dbReference type="PANTHER" id="PTHR34696:SF1">
    <property type="entry name" value="PHOSPHORIBOSYLFORMYLGLYCINAMIDINE SYNTHASE SUBUNIT PURS"/>
    <property type="match status" value="1"/>
</dbReference>
<dbReference type="InterPro" id="IPR036604">
    <property type="entry name" value="PurS-like_sf"/>
</dbReference>
<dbReference type="OrthoDB" id="9799101at2"/>
<dbReference type="Pfam" id="PF02700">
    <property type="entry name" value="PurS"/>
    <property type="match status" value="1"/>
</dbReference>
<evidence type="ECO:0000256" key="4">
    <source>
        <dbReference type="ARBA" id="ARBA00022755"/>
    </source>
</evidence>
<comment type="subunit">
    <text evidence="6">Part of the FGAM synthase complex composed of 1 PurL, 1 PurQ and 2 PurS subunits.</text>
</comment>
<dbReference type="GO" id="GO:0004642">
    <property type="term" value="F:phosphoribosylformylglycinamidine synthase activity"/>
    <property type="evidence" value="ECO:0007669"/>
    <property type="project" value="UniProtKB-UniRule"/>
</dbReference>
<dbReference type="STRING" id="488538.SAR116_0669"/>
<evidence type="ECO:0000313" key="8">
    <source>
        <dbReference type="Proteomes" id="UP000007460"/>
    </source>
</evidence>
<evidence type="ECO:0000256" key="5">
    <source>
        <dbReference type="ARBA" id="ARBA00022840"/>
    </source>
</evidence>
<keyword evidence="4 6" id="KW-0658">Purine biosynthesis</keyword>
<keyword evidence="5 6" id="KW-0067">ATP-binding</keyword>
<dbReference type="AlphaFoldDB" id="D5BRL5"/>
<keyword evidence="2 6" id="KW-0436">Ligase</keyword>
<dbReference type="EMBL" id="CP001751">
    <property type="protein sequence ID" value="ADE38912.1"/>
    <property type="molecule type" value="Genomic_DNA"/>
</dbReference>
<dbReference type="EC" id="6.3.5.3" evidence="6"/>
<name>D5BRL5_PUNMI</name>
<reference evidence="7 8" key="1">
    <citation type="journal article" date="2010" name="J. Bacteriol.">
        <title>Complete genome sequence of "Candidatus Puniceispirillum marinum" IMCC1322, a representative of the SAR116 clade in the Alphaproteobacteria.</title>
        <authorList>
            <person name="Oh H.M."/>
            <person name="Kwon K.K."/>
            <person name="Kang I."/>
            <person name="Kang S.G."/>
            <person name="Lee J.H."/>
            <person name="Kim S.J."/>
            <person name="Cho J.C."/>
        </authorList>
    </citation>
    <scope>NUCLEOTIDE SEQUENCE [LARGE SCALE GENOMIC DNA]</scope>
    <source>
        <strain evidence="7 8">IMCC1322</strain>
    </source>
</reference>
<dbReference type="NCBIfam" id="NF004630">
    <property type="entry name" value="PRK05974.1"/>
    <property type="match status" value="1"/>
</dbReference>
<comment type="catalytic activity">
    <reaction evidence="6">
        <text>N(2)-formyl-N(1)-(5-phospho-beta-D-ribosyl)glycinamide + L-glutamine + ATP + H2O = 2-formamido-N(1)-(5-O-phospho-beta-D-ribosyl)acetamidine + L-glutamate + ADP + phosphate + H(+)</text>
        <dbReference type="Rhea" id="RHEA:17129"/>
        <dbReference type="ChEBI" id="CHEBI:15377"/>
        <dbReference type="ChEBI" id="CHEBI:15378"/>
        <dbReference type="ChEBI" id="CHEBI:29985"/>
        <dbReference type="ChEBI" id="CHEBI:30616"/>
        <dbReference type="ChEBI" id="CHEBI:43474"/>
        <dbReference type="ChEBI" id="CHEBI:58359"/>
        <dbReference type="ChEBI" id="CHEBI:147286"/>
        <dbReference type="ChEBI" id="CHEBI:147287"/>
        <dbReference type="ChEBI" id="CHEBI:456216"/>
        <dbReference type="EC" id="6.3.5.3"/>
    </reaction>
</comment>
<protein>
    <recommendedName>
        <fullName evidence="6">Phosphoribosylformylglycinamidine synthase subunit PurS</fullName>
        <shortName evidence="6">FGAM synthase</shortName>
        <ecNumber evidence="6">6.3.5.3</ecNumber>
    </recommendedName>
    <alternativeName>
        <fullName evidence="6">Formylglycinamide ribonucleotide amidotransferase subunit III</fullName>
        <shortName evidence="6">FGAR amidotransferase III</shortName>
        <shortName evidence="6">FGAR-AT III</shortName>
    </alternativeName>
    <alternativeName>
        <fullName evidence="6">Phosphoribosylformylglycinamidine synthase subunit III</fullName>
    </alternativeName>
</protein>
<accession>D5BRL5</accession>
<dbReference type="HOGENOM" id="CLU_164833_3_0_5"/>
<dbReference type="InterPro" id="IPR003850">
    <property type="entry name" value="PurS"/>
</dbReference>
<dbReference type="KEGG" id="apb:SAR116_0669"/>
<dbReference type="GO" id="GO:0006189">
    <property type="term" value="P:'de novo' IMP biosynthetic process"/>
    <property type="evidence" value="ECO:0007669"/>
    <property type="project" value="UniProtKB-UniRule"/>
</dbReference>
<evidence type="ECO:0000313" key="7">
    <source>
        <dbReference type="EMBL" id="ADE38912.1"/>
    </source>
</evidence>
<dbReference type="Gene3D" id="3.30.1280.10">
    <property type="entry name" value="Phosphoribosylformylglycinamidine synthase subunit PurS"/>
    <property type="match status" value="1"/>
</dbReference>
<evidence type="ECO:0000256" key="3">
    <source>
        <dbReference type="ARBA" id="ARBA00022741"/>
    </source>
</evidence>
<evidence type="ECO:0000256" key="1">
    <source>
        <dbReference type="ARBA" id="ARBA00022490"/>
    </source>
</evidence>
<dbReference type="eggNOG" id="COG1828">
    <property type="taxonomic scope" value="Bacteria"/>
</dbReference>
<proteinExistence type="inferred from homology"/>
<dbReference type="PANTHER" id="PTHR34696">
    <property type="entry name" value="PHOSPHORIBOSYLFORMYLGLYCINAMIDINE SYNTHASE SUBUNIT PURS"/>
    <property type="match status" value="1"/>
</dbReference>
<dbReference type="GO" id="GO:0005524">
    <property type="term" value="F:ATP binding"/>
    <property type="evidence" value="ECO:0007669"/>
    <property type="project" value="UniProtKB-UniRule"/>
</dbReference>
<comment type="function">
    <text evidence="6">Part of the phosphoribosylformylglycinamidine synthase complex involved in the purines biosynthetic pathway. Catalyzes the ATP-dependent conversion of formylglycinamide ribonucleotide (FGAR) and glutamine to yield formylglycinamidine ribonucleotide (FGAM) and glutamate. The FGAM synthase complex is composed of three subunits. PurQ produces an ammonia molecule by converting glutamine to glutamate. PurL transfers the ammonia molecule to FGAR to form FGAM in an ATP-dependent manner. PurS interacts with PurQ and PurL and is thought to assist in the transfer of the ammonia molecule from PurQ to PurL.</text>
</comment>
<dbReference type="Proteomes" id="UP000007460">
    <property type="component" value="Chromosome"/>
</dbReference>
<keyword evidence="3 6" id="KW-0547">Nucleotide-binding</keyword>
<dbReference type="SUPFAM" id="SSF82697">
    <property type="entry name" value="PurS-like"/>
    <property type="match status" value="1"/>
</dbReference>
<dbReference type="RefSeq" id="WP_013045541.1">
    <property type="nucleotide sequence ID" value="NC_014010.1"/>
</dbReference>
<dbReference type="HAMAP" id="MF_01926">
    <property type="entry name" value="PurS"/>
    <property type="match status" value="1"/>
</dbReference>
<comment type="pathway">
    <text evidence="6">Purine metabolism; IMP biosynthesis via de novo pathway; 5-amino-1-(5-phospho-D-ribosyl)imidazole from N(2)-formyl-N(1)-(5-phospho-D-ribosyl)glycinamide: step 1/2.</text>
</comment>
<dbReference type="UniPathway" id="UPA00074">
    <property type="reaction ID" value="UER00128"/>
</dbReference>
<gene>
    <name evidence="6" type="primary">purS</name>
    <name evidence="7" type="ordered locus">SAR116_0669</name>
</gene>
<keyword evidence="8" id="KW-1185">Reference proteome</keyword>